<evidence type="ECO:0000259" key="6">
    <source>
        <dbReference type="PROSITE" id="PS51698"/>
    </source>
</evidence>
<dbReference type="InterPro" id="IPR013083">
    <property type="entry name" value="Znf_RING/FYVE/PHD"/>
</dbReference>
<dbReference type="CDD" id="cd00198">
    <property type="entry name" value="vWFA"/>
    <property type="match status" value="1"/>
</dbReference>
<dbReference type="InterPro" id="IPR000608">
    <property type="entry name" value="UBC"/>
</dbReference>
<dbReference type="Gene3D" id="3.10.110.10">
    <property type="entry name" value="Ubiquitin Conjugating Enzyme"/>
    <property type="match status" value="1"/>
</dbReference>
<reference evidence="7" key="1">
    <citation type="journal article" date="2020" name="Stud. Mycol.">
        <title>101 Dothideomycetes genomes: a test case for predicting lifestyles and emergence of pathogens.</title>
        <authorList>
            <person name="Haridas S."/>
            <person name="Albert R."/>
            <person name="Binder M."/>
            <person name="Bloem J."/>
            <person name="Labutti K."/>
            <person name="Salamov A."/>
            <person name="Andreopoulos B."/>
            <person name="Baker S."/>
            <person name="Barry K."/>
            <person name="Bills G."/>
            <person name="Bluhm B."/>
            <person name="Cannon C."/>
            <person name="Castanera R."/>
            <person name="Culley D."/>
            <person name="Daum C."/>
            <person name="Ezra D."/>
            <person name="Gonzalez J."/>
            <person name="Henrissat B."/>
            <person name="Kuo A."/>
            <person name="Liang C."/>
            <person name="Lipzen A."/>
            <person name="Lutzoni F."/>
            <person name="Magnuson J."/>
            <person name="Mondo S."/>
            <person name="Nolan M."/>
            <person name="Ohm R."/>
            <person name="Pangilinan J."/>
            <person name="Park H.-J."/>
            <person name="Ramirez L."/>
            <person name="Alfaro M."/>
            <person name="Sun H."/>
            <person name="Tritt A."/>
            <person name="Yoshinaga Y."/>
            <person name="Zwiers L.-H."/>
            <person name="Turgeon B."/>
            <person name="Goodwin S."/>
            <person name="Spatafora J."/>
            <person name="Crous P."/>
            <person name="Grigoriev I."/>
        </authorList>
    </citation>
    <scope>NUCLEOTIDE SEQUENCE</scope>
    <source>
        <strain evidence="7">CBS 122368</strain>
    </source>
</reference>
<dbReference type="PANTHER" id="PTHR24068">
    <property type="entry name" value="UBIQUITIN-CONJUGATING ENZYME E2"/>
    <property type="match status" value="1"/>
</dbReference>
<dbReference type="SMART" id="SM00504">
    <property type="entry name" value="Ubox"/>
    <property type="match status" value="1"/>
</dbReference>
<dbReference type="EC" id="5.2.1.8" evidence="1"/>
<dbReference type="Pfam" id="PF00092">
    <property type="entry name" value="VWA"/>
    <property type="match status" value="1"/>
</dbReference>
<evidence type="ECO:0000313" key="8">
    <source>
        <dbReference type="Proteomes" id="UP000800094"/>
    </source>
</evidence>
<dbReference type="GO" id="GO:0004842">
    <property type="term" value="F:ubiquitin-protein transferase activity"/>
    <property type="evidence" value="ECO:0007669"/>
    <property type="project" value="InterPro"/>
</dbReference>
<dbReference type="Pfam" id="PF04564">
    <property type="entry name" value="U-box"/>
    <property type="match status" value="1"/>
</dbReference>
<keyword evidence="8" id="KW-1185">Reference proteome</keyword>
<keyword evidence="2" id="KW-0413">Isomerase</keyword>
<sequence>MEKDTQSKSDEAKPAKRISVRVITPELAQSHHNITEIPTIAGDPLTTANTLRDLKLQVLKHLELHSDLLHVRDAEECNCSFASKIGARFRLSKRHDPSKRLIVVHGKNEVSAVEADSPQALSHRHLFELCKAQLPGQTEGKHLSVIQSQGDDDRSSTQSRISQPMVIACCSSYRHAGEVGPSDADYPIMDLVDLHTAECPIELTSANAKVTIEEANLEELRHLKALNLYAVRRKGVYKNEHSYRSETKDEIFQESDAWDHSPQWSERGICMFLSSLRLLNYLTETGTMALEEQDAVLHVTHAITRFPPAVRALGTLMNGRSPRYSDRAALIQSINAALKRIIPPGLIDNSPSRYLEGTRLLFGFILHKSKDLKDWTTKHNIPYMSSALKFVDFENKETKERMIFPCETDIGMIDRAWCEALRKKGPLRLRGEFVLGEIVPWSGIDGRVTILSGGLIQETYVLDITRISKRYSESATTTYEFDVDLHENELTDLSYLATLAVRNNMNVVDPIVLRKTKAPALTLDGDGLLAVFVQRPPCAPPDLDVTIFRPTRDGDADVDVSVIAQQLVPVLASKAADGTDVFDCFGENRRQLTPPEEIIILCVDCSASMGNPTDFRDIIEDSTNDGSDSFHQNSDVGDLDLLEDAVTLDALKQYLSSHCAFSDMLAIVASAHTTEGRRKNAENVLEILDDLHQQTIRMIKKVRGAKKSEIYSGVSGEDAGEWQARAGNLFRFRSSLLDFLVFKASDPDTYELPWIWNEGDPVPDVASGVRTSAHVAVPNLNFAVPTEHLCPISQEIMEDPVTTSDGGTYERFNIDRWLQMNHRLPNPGPHAKDPTLRSDLVRKRTIAKWVEGTDILSACATDESPTLYTEVHIQTEKWPLELPRGMEVRDLYHIIFRRMKGRYTKFQLHHRSRLLDHNSREQLQTKIPMNSVISVTVYDIHGAHDPCDTDQHLLLKIYQKFVDHVVSYWVPRSVKKSAESIHFGYWRALFEKDPSTEVQRGLQVACKIKSIGDNWISAALKAPSMPLAHLFDIHGWDSAGTIYDTTAYVTEQSRRKNPRAFKVAILTWPEISGSRLSRLDVLKQTFESFINRIVAYNYRTHLGLVTIRSTATISQAITHAVEDFRYRLSNMTNEGDTALWDGIEQARQQLTEYGSRYPNAKRRIICLTDGRDTKSDTKLHDISRRLKNDDIVLDSLCLQGSRVTDLETLAYLTGGYRFRPDSLSEAMAICELEPFLSIQERPDINLPPESSQYLSDNRIRFESARQAAAKTGDRVTRDEAPPRKAHENLEGPYVQARDRNDATSSDVGDNRLSWRITRNGRVYNAIRQVAENKHPDYDVYICEANMWFWKVIMKGPHGSAYESGTFLLTIEFERDFPVYPPKARFVTNILHPNINRHGKVCRSILDRNWTSDMTIIQVLNSIYGLLLQPEFSDPVNTVVTLDYHHDEVKFREEVEEHIRKHASKSREQWKSELLLET</sequence>
<dbReference type="InterPro" id="IPR016135">
    <property type="entry name" value="UBQ-conjugating_enzyme/RWD"/>
</dbReference>
<feature type="region of interest" description="Disordered" evidence="3">
    <location>
        <begin position="1265"/>
        <end position="1307"/>
    </location>
</feature>
<dbReference type="CDD" id="cd16655">
    <property type="entry name" value="RING-Ubox_WDSUB1-like"/>
    <property type="match status" value="1"/>
</dbReference>
<dbReference type="InterPro" id="IPR002035">
    <property type="entry name" value="VWF_A"/>
</dbReference>
<dbReference type="OrthoDB" id="10069349at2759"/>
<evidence type="ECO:0000259" key="4">
    <source>
        <dbReference type="PROSITE" id="PS50127"/>
    </source>
</evidence>
<dbReference type="Pfam" id="PF00179">
    <property type="entry name" value="UQ_con"/>
    <property type="match status" value="1"/>
</dbReference>
<dbReference type="Gene3D" id="3.40.50.410">
    <property type="entry name" value="von Willebrand factor, type A domain"/>
    <property type="match status" value="1"/>
</dbReference>
<feature type="domain" description="VWFA" evidence="5">
    <location>
        <begin position="1038"/>
        <end position="1236"/>
    </location>
</feature>
<dbReference type="PROSITE" id="PS51698">
    <property type="entry name" value="U_BOX"/>
    <property type="match status" value="1"/>
</dbReference>
<dbReference type="SUPFAM" id="SSF53300">
    <property type="entry name" value="vWA-like"/>
    <property type="match status" value="1"/>
</dbReference>
<accession>A0A6A6IFS5</accession>
<dbReference type="GO" id="GO:0016567">
    <property type="term" value="P:protein ubiquitination"/>
    <property type="evidence" value="ECO:0007669"/>
    <property type="project" value="InterPro"/>
</dbReference>
<dbReference type="SUPFAM" id="SSF54495">
    <property type="entry name" value="UBC-like"/>
    <property type="match status" value="1"/>
</dbReference>
<feature type="compositionally biased region" description="Basic and acidic residues" evidence="3">
    <location>
        <begin position="1271"/>
        <end position="1289"/>
    </location>
</feature>
<evidence type="ECO:0000256" key="1">
    <source>
        <dbReference type="ARBA" id="ARBA00013194"/>
    </source>
</evidence>
<feature type="domain" description="UBC core" evidence="4">
    <location>
        <begin position="1317"/>
        <end position="1463"/>
    </location>
</feature>
<dbReference type="Gene3D" id="3.30.40.10">
    <property type="entry name" value="Zinc/RING finger domain, C3HC4 (zinc finger)"/>
    <property type="match status" value="1"/>
</dbReference>
<dbReference type="Proteomes" id="UP000800094">
    <property type="component" value="Unassembled WGS sequence"/>
</dbReference>
<dbReference type="GO" id="GO:0003755">
    <property type="term" value="F:peptidyl-prolyl cis-trans isomerase activity"/>
    <property type="evidence" value="ECO:0007669"/>
    <property type="project" value="UniProtKB-KW"/>
</dbReference>
<dbReference type="PROSITE" id="PS50234">
    <property type="entry name" value="VWFA"/>
    <property type="match status" value="1"/>
</dbReference>
<gene>
    <name evidence="7" type="ORF">BU26DRAFT_595322</name>
</gene>
<evidence type="ECO:0000256" key="3">
    <source>
        <dbReference type="SAM" id="MobiDB-lite"/>
    </source>
</evidence>
<dbReference type="RefSeq" id="XP_033684429.1">
    <property type="nucleotide sequence ID" value="XM_033834933.1"/>
</dbReference>
<dbReference type="GeneID" id="54588263"/>
<evidence type="ECO:0000256" key="2">
    <source>
        <dbReference type="ARBA" id="ARBA00023110"/>
    </source>
</evidence>
<keyword evidence="2" id="KW-0697">Rotamase</keyword>
<evidence type="ECO:0000259" key="5">
    <source>
        <dbReference type="PROSITE" id="PS50234"/>
    </source>
</evidence>
<dbReference type="SUPFAM" id="SSF57850">
    <property type="entry name" value="RING/U-box"/>
    <property type="match status" value="1"/>
</dbReference>
<feature type="domain" description="U-box" evidence="6">
    <location>
        <begin position="783"/>
        <end position="856"/>
    </location>
</feature>
<dbReference type="InterPro" id="IPR036465">
    <property type="entry name" value="vWFA_dom_sf"/>
</dbReference>
<dbReference type="InterPro" id="IPR003613">
    <property type="entry name" value="Ubox_domain"/>
</dbReference>
<organism evidence="7 8">
    <name type="scientific">Trematosphaeria pertusa</name>
    <dbReference type="NCBI Taxonomy" id="390896"/>
    <lineage>
        <taxon>Eukaryota</taxon>
        <taxon>Fungi</taxon>
        <taxon>Dikarya</taxon>
        <taxon>Ascomycota</taxon>
        <taxon>Pezizomycotina</taxon>
        <taxon>Dothideomycetes</taxon>
        <taxon>Pleosporomycetidae</taxon>
        <taxon>Pleosporales</taxon>
        <taxon>Massarineae</taxon>
        <taxon>Trematosphaeriaceae</taxon>
        <taxon>Trematosphaeria</taxon>
    </lineage>
</organism>
<dbReference type="EMBL" id="ML987195">
    <property type="protein sequence ID" value="KAF2249425.1"/>
    <property type="molecule type" value="Genomic_DNA"/>
</dbReference>
<name>A0A6A6IFS5_9PLEO</name>
<protein>
    <recommendedName>
        <fullName evidence="1">peptidylprolyl isomerase</fullName>
        <ecNumber evidence="1">5.2.1.8</ecNumber>
    </recommendedName>
</protein>
<dbReference type="SMART" id="SM00212">
    <property type="entry name" value="UBCc"/>
    <property type="match status" value="1"/>
</dbReference>
<evidence type="ECO:0000313" key="7">
    <source>
        <dbReference type="EMBL" id="KAF2249425.1"/>
    </source>
</evidence>
<dbReference type="PROSITE" id="PS50127">
    <property type="entry name" value="UBC_2"/>
    <property type="match status" value="1"/>
</dbReference>
<proteinExistence type="predicted"/>